<keyword evidence="4" id="KW-0949">S-adenosyl-L-methionine</keyword>
<evidence type="ECO:0000256" key="1">
    <source>
        <dbReference type="ARBA" id="ARBA00012771"/>
    </source>
</evidence>
<dbReference type="SUPFAM" id="SSF53335">
    <property type="entry name" value="S-adenosyl-L-methionine-dependent methyltransferases"/>
    <property type="match status" value="1"/>
</dbReference>
<reference evidence="8" key="1">
    <citation type="submission" date="2018-06" db="EMBL/GenBank/DDBJ databases">
        <title>Complete genome sequences of Mycoplasma anatis, M. anseris and M. cloacale type strains.</title>
        <authorList>
            <person name="Grozner D."/>
            <person name="Forro B."/>
            <person name="Sulyok K.M."/>
            <person name="Marton S."/>
            <person name="Kreizinger Z."/>
            <person name="Banyai K."/>
            <person name="Gyuranecz M."/>
        </authorList>
    </citation>
    <scope>NUCLEOTIDE SEQUENCE [LARGE SCALE GENOMIC DNA]</scope>
    <source>
        <strain evidence="8">ATCC 49234</strain>
    </source>
</reference>
<comment type="catalytic activity">
    <reaction evidence="5">
        <text>L-glutaminyl-[peptide chain release factor] + S-adenosyl-L-methionine = N(5)-methyl-L-glutaminyl-[peptide chain release factor] + S-adenosyl-L-homocysteine + H(+)</text>
        <dbReference type="Rhea" id="RHEA:42896"/>
        <dbReference type="Rhea" id="RHEA-COMP:10271"/>
        <dbReference type="Rhea" id="RHEA-COMP:10272"/>
        <dbReference type="ChEBI" id="CHEBI:15378"/>
        <dbReference type="ChEBI" id="CHEBI:30011"/>
        <dbReference type="ChEBI" id="CHEBI:57856"/>
        <dbReference type="ChEBI" id="CHEBI:59789"/>
        <dbReference type="ChEBI" id="CHEBI:61891"/>
        <dbReference type="EC" id="2.1.1.297"/>
    </reaction>
</comment>
<dbReference type="NCBIfam" id="TIGR00536">
    <property type="entry name" value="hemK_fam"/>
    <property type="match status" value="1"/>
</dbReference>
<organism evidence="7 8">
    <name type="scientific">[Mycoplasma] anseris</name>
    <dbReference type="NCBI Taxonomy" id="92400"/>
    <lineage>
        <taxon>Bacteria</taxon>
        <taxon>Bacillati</taxon>
        <taxon>Mycoplasmatota</taxon>
        <taxon>Mycoplasmoidales</taxon>
        <taxon>Metamycoplasmataceae</taxon>
        <taxon>Metamycoplasma</taxon>
    </lineage>
</organism>
<dbReference type="GO" id="GO:0102559">
    <property type="term" value="F:peptide chain release factor N(5)-glutamine methyltransferase activity"/>
    <property type="evidence" value="ECO:0007669"/>
    <property type="project" value="UniProtKB-EC"/>
</dbReference>
<dbReference type="NCBIfam" id="TIGR03534">
    <property type="entry name" value="RF_mod_PrmC"/>
    <property type="match status" value="1"/>
</dbReference>
<proteinExistence type="predicted"/>
<name>A0A2Z4NCF9_9BACT</name>
<dbReference type="RefSeq" id="WP_033178770.1">
    <property type="nucleotide sequence ID" value="NZ_CP030140.1"/>
</dbReference>
<evidence type="ECO:0000259" key="6">
    <source>
        <dbReference type="Pfam" id="PF05175"/>
    </source>
</evidence>
<dbReference type="EC" id="2.1.1.297" evidence="1"/>
<dbReference type="PANTHER" id="PTHR18895:SF74">
    <property type="entry name" value="MTRF1L RELEASE FACTOR GLUTAMINE METHYLTRANSFERASE"/>
    <property type="match status" value="1"/>
</dbReference>
<dbReference type="PANTHER" id="PTHR18895">
    <property type="entry name" value="HEMK METHYLTRANSFERASE"/>
    <property type="match status" value="1"/>
</dbReference>
<dbReference type="Pfam" id="PF05175">
    <property type="entry name" value="MTS"/>
    <property type="match status" value="1"/>
</dbReference>
<dbReference type="InterPro" id="IPR007848">
    <property type="entry name" value="Small_mtfrase_dom"/>
</dbReference>
<gene>
    <name evidence="7" type="primary">prmC</name>
    <name evidence="7" type="ORF">DP065_00515</name>
</gene>
<sequence>MIEKEVLLREKLRYDMPLFVSKKELKMLKKDVPVQKIIGIQEMQNVWIDLRYKVLIPRYETEEVIIEAYQYLNKDSNILDLGCGSGFIGLAIKKNIDCYVDLVDISNQAIKQTKFNAKLNNLDVNVFKSNWFKKVNRQYDLIISNPPYLNRKHNFDKSLKYDPKRALFAKDNGLKCYKEILKEAKKYLKENGKLIFEIDPFSATYFQTHFPKAIIKKDINQKQRIITISKNDL</sequence>
<evidence type="ECO:0000256" key="2">
    <source>
        <dbReference type="ARBA" id="ARBA00022603"/>
    </source>
</evidence>
<dbReference type="CDD" id="cd02440">
    <property type="entry name" value="AdoMet_MTases"/>
    <property type="match status" value="1"/>
</dbReference>
<dbReference type="InterPro" id="IPR019874">
    <property type="entry name" value="RF_methyltr_PrmC"/>
</dbReference>
<evidence type="ECO:0000256" key="4">
    <source>
        <dbReference type="ARBA" id="ARBA00022691"/>
    </source>
</evidence>
<dbReference type="EMBL" id="CP030140">
    <property type="protein sequence ID" value="AWX69242.1"/>
    <property type="molecule type" value="Genomic_DNA"/>
</dbReference>
<keyword evidence="3 7" id="KW-0808">Transferase</keyword>
<keyword evidence="8" id="KW-1185">Reference proteome</keyword>
<evidence type="ECO:0000256" key="3">
    <source>
        <dbReference type="ARBA" id="ARBA00022679"/>
    </source>
</evidence>
<evidence type="ECO:0000313" key="7">
    <source>
        <dbReference type="EMBL" id="AWX69242.1"/>
    </source>
</evidence>
<dbReference type="PRINTS" id="PR00507">
    <property type="entry name" value="N12N6MTFRASE"/>
</dbReference>
<dbReference type="InterPro" id="IPR029063">
    <property type="entry name" value="SAM-dependent_MTases_sf"/>
</dbReference>
<dbReference type="InterPro" id="IPR050320">
    <property type="entry name" value="N5-glutamine_MTase"/>
</dbReference>
<keyword evidence="2 7" id="KW-0489">Methyltransferase</keyword>
<dbReference type="InterPro" id="IPR004556">
    <property type="entry name" value="HemK-like"/>
</dbReference>
<protein>
    <recommendedName>
        <fullName evidence="1">peptide chain release factor N(5)-glutamine methyltransferase</fullName>
        <ecNumber evidence="1">2.1.1.297</ecNumber>
    </recommendedName>
</protein>
<dbReference type="GO" id="GO:0032259">
    <property type="term" value="P:methylation"/>
    <property type="evidence" value="ECO:0007669"/>
    <property type="project" value="UniProtKB-KW"/>
</dbReference>
<feature type="domain" description="Methyltransferase small" evidence="6">
    <location>
        <begin position="74"/>
        <end position="153"/>
    </location>
</feature>
<dbReference type="GO" id="GO:0003676">
    <property type="term" value="F:nucleic acid binding"/>
    <property type="evidence" value="ECO:0007669"/>
    <property type="project" value="InterPro"/>
</dbReference>
<dbReference type="AlphaFoldDB" id="A0A2Z4NCF9"/>
<dbReference type="PROSITE" id="PS00092">
    <property type="entry name" value="N6_MTASE"/>
    <property type="match status" value="1"/>
</dbReference>
<evidence type="ECO:0000256" key="5">
    <source>
        <dbReference type="ARBA" id="ARBA00048391"/>
    </source>
</evidence>
<dbReference type="Gene3D" id="3.40.50.150">
    <property type="entry name" value="Vaccinia Virus protein VP39"/>
    <property type="match status" value="1"/>
</dbReference>
<dbReference type="InterPro" id="IPR002052">
    <property type="entry name" value="DNA_methylase_N6_adenine_CS"/>
</dbReference>
<evidence type="ECO:0000313" key="8">
    <source>
        <dbReference type="Proteomes" id="UP000250218"/>
    </source>
</evidence>
<accession>A0A2Z4NCF9</accession>
<dbReference type="Proteomes" id="UP000250218">
    <property type="component" value="Chromosome"/>
</dbReference>
<dbReference type="KEGG" id="mane:DP065_00515"/>